<evidence type="ECO:0000313" key="1">
    <source>
        <dbReference type="EMBL" id="OEG18372.1"/>
    </source>
</evidence>
<name>A0A1E5H0M8_9ENTE</name>
<dbReference type="AlphaFoldDB" id="A0A1E5H0M8"/>
<dbReference type="Proteomes" id="UP000095094">
    <property type="component" value="Unassembled WGS sequence"/>
</dbReference>
<dbReference type="Pfam" id="PF13780">
    <property type="entry name" value="DUF4176"/>
    <property type="match status" value="1"/>
</dbReference>
<organism evidence="1 2">
    <name type="scientific">Enterococcus termitis</name>
    <dbReference type="NCBI Taxonomy" id="332950"/>
    <lineage>
        <taxon>Bacteria</taxon>
        <taxon>Bacillati</taxon>
        <taxon>Bacillota</taxon>
        <taxon>Bacilli</taxon>
        <taxon>Lactobacillales</taxon>
        <taxon>Enterococcaceae</taxon>
        <taxon>Enterococcus</taxon>
    </lineage>
</organism>
<evidence type="ECO:0000313" key="2">
    <source>
        <dbReference type="Proteomes" id="UP000095094"/>
    </source>
</evidence>
<sequence>MDKTSLLPIGSVVYLNEGIIPLMIVARQPIIRIDNEECYLDYAAINQMTGLINVQEFAYFNNEDIRDVVYTGYVGENEERTLAALKEWVMKNKNVSKGKVSDVIAN</sequence>
<accession>A0A1E5H0M8</accession>
<dbReference type="InterPro" id="IPR025233">
    <property type="entry name" value="DUF4176"/>
</dbReference>
<dbReference type="OrthoDB" id="5124454at2"/>
<dbReference type="RefSeq" id="WP_069662592.1">
    <property type="nucleotide sequence ID" value="NZ_JBHUJJ010000001.1"/>
</dbReference>
<protein>
    <recommendedName>
        <fullName evidence="3">DUF4176 domain-containing protein</fullName>
    </recommendedName>
</protein>
<comment type="caution">
    <text evidence="1">The sequence shown here is derived from an EMBL/GenBank/DDBJ whole genome shotgun (WGS) entry which is preliminary data.</text>
</comment>
<keyword evidence="2" id="KW-1185">Reference proteome</keyword>
<reference evidence="2" key="1">
    <citation type="submission" date="2016-09" db="EMBL/GenBank/DDBJ databases">
        <authorList>
            <person name="Gulvik C.A."/>
        </authorList>
    </citation>
    <scope>NUCLEOTIDE SEQUENCE [LARGE SCALE GENOMIC DNA]</scope>
    <source>
        <strain evidence="2">LMG 8895</strain>
    </source>
</reference>
<proteinExistence type="predicted"/>
<gene>
    <name evidence="1" type="ORF">BCR25_16215</name>
</gene>
<dbReference type="EMBL" id="MIJY01000006">
    <property type="protein sequence ID" value="OEG18372.1"/>
    <property type="molecule type" value="Genomic_DNA"/>
</dbReference>
<evidence type="ECO:0008006" key="3">
    <source>
        <dbReference type="Google" id="ProtNLM"/>
    </source>
</evidence>